<dbReference type="AlphaFoldDB" id="A0A1Y2NSG4"/>
<accession>A0A1Y2NSG4</accession>
<dbReference type="Proteomes" id="UP000194318">
    <property type="component" value="Unassembled WGS sequence"/>
</dbReference>
<sequence length="226" mass="24372">MNARRVNAAGLLQSPESAVELTRRRSEDLALRVELAPMGGPRAVPFELGESLLPAVRWLVARVAELEAERHETNEALSDAAEALRANRDRIAALEAVKLARFQECPVCGAGYEHGQPCTQCEFRKHMAAAEVLAEASTPWVGDLPAGPVLCRCGHTGADHHHAGRSCGAMLPRRHEPGGPWGPLEPCTCREFAAGPSRGELAEQRHLLDPLDHRLERLAPGSGVTA</sequence>
<comment type="caution">
    <text evidence="1">The sequence shown here is derived from an EMBL/GenBank/DDBJ whole genome shotgun (WGS) entry which is preliminary data.</text>
</comment>
<name>A0A1Y2NSG4_STRFR</name>
<gene>
    <name evidence="1" type="ORF">BG846_03931</name>
</gene>
<evidence type="ECO:0000313" key="2">
    <source>
        <dbReference type="Proteomes" id="UP000194318"/>
    </source>
</evidence>
<dbReference type="GeneID" id="91403072"/>
<protein>
    <submittedName>
        <fullName evidence="1">Uncharacterized protein</fullName>
    </submittedName>
</protein>
<reference evidence="1 2" key="1">
    <citation type="submission" date="2016-09" db="EMBL/GenBank/DDBJ databases">
        <title>Streptomyces fradiae DSM40063, a candidate organism with high potential of specific P450 cytochromes.</title>
        <authorList>
            <person name="Grumaz C."/>
            <person name="Vainshtein Y."/>
            <person name="Kirstahler P."/>
            <person name="Sohn K."/>
        </authorList>
    </citation>
    <scope>NUCLEOTIDE SEQUENCE [LARGE SCALE GENOMIC DNA]</scope>
    <source>
        <strain evidence="1 2">DSM 40063</strain>
    </source>
</reference>
<dbReference type="EMBL" id="MIFZ01000281">
    <property type="protein sequence ID" value="OSY50453.1"/>
    <property type="molecule type" value="Genomic_DNA"/>
</dbReference>
<evidence type="ECO:0000313" key="1">
    <source>
        <dbReference type="EMBL" id="OSY50453.1"/>
    </source>
</evidence>
<proteinExistence type="predicted"/>
<organism evidence="1 2">
    <name type="scientific">Streptomyces fradiae ATCC 10745 = DSM 40063</name>
    <dbReference type="NCBI Taxonomy" id="1319510"/>
    <lineage>
        <taxon>Bacteria</taxon>
        <taxon>Bacillati</taxon>
        <taxon>Actinomycetota</taxon>
        <taxon>Actinomycetes</taxon>
        <taxon>Kitasatosporales</taxon>
        <taxon>Streptomycetaceae</taxon>
        <taxon>Streptomyces</taxon>
    </lineage>
</organism>
<dbReference type="RefSeq" id="WP_140160862.1">
    <property type="nucleotide sequence ID" value="NZ_ASYR01000041.1"/>
</dbReference>